<reference evidence="2 3" key="1">
    <citation type="journal article" date="2023" name="BMC Biotechnol.">
        <title>Vitis rotundifolia cv Carlos genome sequencing.</title>
        <authorList>
            <person name="Huff M."/>
            <person name="Hulse-Kemp A."/>
            <person name="Scheffler B."/>
            <person name="Youngblood R."/>
            <person name="Simpson S."/>
            <person name="Babiker E."/>
            <person name="Staton M."/>
        </authorList>
    </citation>
    <scope>NUCLEOTIDE SEQUENCE [LARGE SCALE GENOMIC DNA]</scope>
    <source>
        <tissue evidence="2">Leaf</tissue>
    </source>
</reference>
<evidence type="ECO:0000313" key="2">
    <source>
        <dbReference type="EMBL" id="KAJ9684948.1"/>
    </source>
</evidence>
<keyword evidence="1" id="KW-0732">Signal</keyword>
<dbReference type="Proteomes" id="UP001168098">
    <property type="component" value="Unassembled WGS sequence"/>
</dbReference>
<dbReference type="EMBL" id="JARBHA010000013">
    <property type="protein sequence ID" value="KAJ9684948.1"/>
    <property type="molecule type" value="Genomic_DNA"/>
</dbReference>
<gene>
    <name evidence="2" type="ORF">PVL29_017102</name>
</gene>
<proteinExistence type="predicted"/>
<name>A0AA38Z9K3_VITRO</name>
<organism evidence="2 3">
    <name type="scientific">Vitis rotundifolia</name>
    <name type="common">Muscadine grape</name>
    <dbReference type="NCBI Taxonomy" id="103349"/>
    <lineage>
        <taxon>Eukaryota</taxon>
        <taxon>Viridiplantae</taxon>
        <taxon>Streptophyta</taxon>
        <taxon>Embryophyta</taxon>
        <taxon>Tracheophyta</taxon>
        <taxon>Spermatophyta</taxon>
        <taxon>Magnoliopsida</taxon>
        <taxon>eudicotyledons</taxon>
        <taxon>Gunneridae</taxon>
        <taxon>Pentapetalae</taxon>
        <taxon>rosids</taxon>
        <taxon>Vitales</taxon>
        <taxon>Vitaceae</taxon>
        <taxon>Viteae</taxon>
        <taxon>Vitis</taxon>
    </lineage>
</organism>
<dbReference type="AlphaFoldDB" id="A0AA38Z9K3"/>
<accession>A0AA38Z9K3</accession>
<protein>
    <submittedName>
        <fullName evidence="2">Uncharacterized protein</fullName>
    </submittedName>
</protein>
<comment type="caution">
    <text evidence="2">The sequence shown here is derived from an EMBL/GenBank/DDBJ whole genome shotgun (WGS) entry which is preliminary data.</text>
</comment>
<evidence type="ECO:0000256" key="1">
    <source>
        <dbReference type="SAM" id="SignalP"/>
    </source>
</evidence>
<evidence type="ECO:0000313" key="3">
    <source>
        <dbReference type="Proteomes" id="UP001168098"/>
    </source>
</evidence>
<keyword evidence="3" id="KW-1185">Reference proteome</keyword>
<feature type="signal peptide" evidence="1">
    <location>
        <begin position="1"/>
        <end position="16"/>
    </location>
</feature>
<feature type="chain" id="PRO_5041402078" evidence="1">
    <location>
        <begin position="17"/>
        <end position="88"/>
    </location>
</feature>
<sequence length="88" mass="10217">MSIFIILYCVKVNVLSTVIGIQERRPSMNMIEFEFVVPEVFMQLWSNSGLSHTIANDKVMKYRGKLLTQLIMSPENEVKENVFESMDQ</sequence>